<comment type="similarity">
    <text evidence="6">Belongs to the archaeosine tRNA-ribosyltransferase family.</text>
</comment>
<dbReference type="Gene3D" id="3.20.20.105">
    <property type="entry name" value="Queuine tRNA-ribosyltransferase-like"/>
    <property type="match status" value="1"/>
</dbReference>
<feature type="active site" description="Nucleophile" evidence="6">
    <location>
        <position position="92"/>
    </location>
</feature>
<dbReference type="EMBL" id="AFNT02000005">
    <property type="protein sequence ID" value="ERJ07265.1"/>
    <property type="molecule type" value="Genomic_DNA"/>
</dbReference>
<evidence type="ECO:0000313" key="11">
    <source>
        <dbReference type="Proteomes" id="UP000015381"/>
    </source>
</evidence>
<reference evidence="9 10" key="2">
    <citation type="journal article" date="2013" name="PLoS ONE">
        <title>INDIGO - INtegrated Data Warehouse of MIcrobial GenOmes with Examples from the Red Sea Extremophiles.</title>
        <authorList>
            <person name="Alam I."/>
            <person name="Antunes A."/>
            <person name="Kamau A.A."/>
            <person name="Ba Alawi W."/>
            <person name="Kalkatawi M."/>
            <person name="Stingl U."/>
            <person name="Bajic V.B."/>
        </authorList>
    </citation>
    <scope>NUCLEOTIDE SEQUENCE [LARGE SCALE GENOMIC DNA]</scope>
    <source>
        <strain evidence="9 10">SARL4B</strain>
    </source>
</reference>
<evidence type="ECO:0000256" key="5">
    <source>
        <dbReference type="ARBA" id="ARBA00022833"/>
    </source>
</evidence>
<dbReference type="SUPFAM" id="SSF51713">
    <property type="entry name" value="tRNA-guanine transglycosylase"/>
    <property type="match status" value="1"/>
</dbReference>
<dbReference type="NCBIfam" id="TIGR00449">
    <property type="entry name" value="tgt_general"/>
    <property type="match status" value="1"/>
</dbReference>
<reference evidence="9 10" key="1">
    <citation type="journal article" date="2011" name="J. Bacteriol.">
        <title>Genome sequence of Halorhabdus tiamatea, the first archaeon isolated from a deep-sea anoxic brine lake.</title>
        <authorList>
            <person name="Antunes A."/>
            <person name="Alam I."/>
            <person name="Bajic V.B."/>
            <person name="Stingl U."/>
        </authorList>
    </citation>
    <scope>NUCLEOTIDE SEQUENCE [LARGE SCALE GENOMIC DNA]</scope>
    <source>
        <strain evidence="9 10">SARL4B</strain>
    </source>
</reference>
<feature type="binding site" evidence="6">
    <location>
        <position position="278"/>
    </location>
    <ligand>
        <name>Zn(2+)</name>
        <dbReference type="ChEBI" id="CHEBI:29105"/>
    </ligand>
</feature>
<keyword evidence="5 6" id="KW-0862">Zinc</keyword>
<dbReference type="SUPFAM" id="SSF88802">
    <property type="entry name" value="Pre-PUA domain"/>
    <property type="match status" value="1"/>
</dbReference>
<dbReference type="Proteomes" id="UP000003861">
    <property type="component" value="Unassembled WGS sequence"/>
</dbReference>
<protein>
    <recommendedName>
        <fullName evidence="6">tRNA-guanine(15) transglycosylase</fullName>
        <ecNumber evidence="6">2.4.2.48</ecNumber>
    </recommendedName>
    <alternativeName>
        <fullName evidence="6">7-cyano-7-deazaguanine tRNA-ribosyltransferase</fullName>
    </alternativeName>
    <alternativeName>
        <fullName evidence="6">Archaeal tRNA-guanine transglycosylase</fullName>
    </alternativeName>
</protein>
<dbReference type="HOGENOM" id="CLU_030083_0_0_2"/>
<feature type="binding site" evidence="6">
    <location>
        <position position="280"/>
    </location>
    <ligand>
        <name>Zn(2+)</name>
        <dbReference type="ChEBI" id="CHEBI:29105"/>
    </ligand>
</feature>
<dbReference type="KEGG" id="hti:HTIA_2061"/>
<keyword evidence="4 6" id="KW-0479">Metal-binding</keyword>
<dbReference type="GO" id="GO:0016763">
    <property type="term" value="F:pentosyltransferase activity"/>
    <property type="evidence" value="ECO:0007669"/>
    <property type="project" value="UniProtKB-UniRule"/>
</dbReference>
<evidence type="ECO:0000256" key="6">
    <source>
        <dbReference type="HAMAP-Rule" id="MF_01634"/>
    </source>
</evidence>
<dbReference type="PANTHER" id="PTHR46499">
    <property type="entry name" value="QUEUINE TRNA-RIBOSYLTRANSFERASE"/>
    <property type="match status" value="1"/>
</dbReference>
<dbReference type="OrthoDB" id="6871at2157"/>
<dbReference type="GeneID" id="23799386"/>
<keyword evidence="11" id="KW-1185">Reference proteome</keyword>
<evidence type="ECO:0000256" key="4">
    <source>
        <dbReference type="ARBA" id="ARBA00022723"/>
    </source>
</evidence>
<comment type="catalytic activity">
    <reaction evidence="6">
        <text>guanosine(15) in tRNA + 7-cyano-7-carbaguanine = 7-cyano-7-carbaguanosine(15) in tRNA + guanine</text>
        <dbReference type="Rhea" id="RHEA:43164"/>
        <dbReference type="Rhea" id="RHEA-COMP:10371"/>
        <dbReference type="Rhea" id="RHEA-COMP:10372"/>
        <dbReference type="ChEBI" id="CHEBI:16235"/>
        <dbReference type="ChEBI" id="CHEBI:45075"/>
        <dbReference type="ChEBI" id="CHEBI:74269"/>
        <dbReference type="ChEBI" id="CHEBI:82850"/>
        <dbReference type="EC" id="2.4.2.48"/>
    </reaction>
</comment>
<dbReference type="RefSeq" id="WP_008524001.1">
    <property type="nucleotide sequence ID" value="NC_021921.1"/>
</dbReference>
<evidence type="ECO:0000313" key="8">
    <source>
        <dbReference type="EMBL" id="CCQ34175.1"/>
    </source>
</evidence>
<organism evidence="8 11">
    <name type="scientific">Halorhabdus tiamatea SARL4B</name>
    <dbReference type="NCBI Taxonomy" id="1033806"/>
    <lineage>
        <taxon>Archaea</taxon>
        <taxon>Methanobacteriati</taxon>
        <taxon>Methanobacteriota</taxon>
        <taxon>Stenosarchaea group</taxon>
        <taxon>Halobacteria</taxon>
        <taxon>Halobacteriales</taxon>
        <taxon>Haloarculaceae</taxon>
        <taxon>Halorhabdus</taxon>
    </lineage>
</organism>
<feature type="binding site" evidence="6">
    <location>
        <position position="195"/>
    </location>
    <ligand>
        <name>substrate</name>
    </ligand>
</feature>
<dbReference type="STRING" id="1033806.HTIA_2061"/>
<dbReference type="InterPro" id="IPR004804">
    <property type="entry name" value="TgtA"/>
</dbReference>
<dbReference type="EMBL" id="HF571520">
    <property type="protein sequence ID" value="CCQ34175.1"/>
    <property type="molecule type" value="Genomic_DNA"/>
</dbReference>
<keyword evidence="1 6" id="KW-0328">Glycosyltransferase</keyword>
<dbReference type="Pfam" id="PF01702">
    <property type="entry name" value="TGT"/>
    <property type="match status" value="1"/>
</dbReference>
<evidence type="ECO:0000259" key="7">
    <source>
        <dbReference type="Pfam" id="PF01702"/>
    </source>
</evidence>
<dbReference type="InterPro" id="IPR050076">
    <property type="entry name" value="ArchSynthase1/Queuine_TRR"/>
</dbReference>
<comment type="cofactor">
    <cofactor evidence="6">
        <name>Zn(2+)</name>
        <dbReference type="ChEBI" id="CHEBI:29105"/>
    </cofactor>
    <text evidence="6">Binds 1 zinc ion per subunit.</text>
</comment>
<dbReference type="GO" id="GO:0005737">
    <property type="term" value="C:cytoplasm"/>
    <property type="evidence" value="ECO:0007669"/>
    <property type="project" value="TreeGrafter"/>
</dbReference>
<evidence type="ECO:0000313" key="10">
    <source>
        <dbReference type="Proteomes" id="UP000003861"/>
    </source>
</evidence>
<dbReference type="EC" id="2.4.2.48" evidence="6"/>
<sequence>MRDHFELQAYDAGGRLGELTVPRADVTVETPALLPVVNPHHETIEPGRLEEFGAEMLITNSYVIYGSDEVREPALEDGLHELLDFSGAIMTDSGSFQLAEYGEIDVTNTEILEFQREIGSDVGTPVDIPTPPDADREQVEREMETTQHRLDAAADFDAGEMLVNAPIQGATYPDLREQAARDAYATGLDVFPIGAMVPLMNDYRYGEMIDAVAGAKRGLGEDAPVHLFGAGHPMMFALAVAAGCDLFDSAAYALYARDGRYLTVRGTEHLDEMEYFPCECPVCSAHTPAELREMDDDERTKLLAEHNLHVSFGEMRRIKGAIRQGNLLELVETRARAHPTMLDGYRALLEHVDQLEATDPASKDAFFYLSGESADRPEVRRHHERLARVSPPAELLLASDPDAHAGADAAVWAVEPPFGPVPRGLDQTYPLTAELPERLDDRAYRAAARGITRLAETSDADITLVDDGWPASALDILADSVDRSPASGE</sequence>
<gene>
    <name evidence="6 9" type="primary">tgtA</name>
    <name evidence="9" type="ORF">HLRTI_000623</name>
    <name evidence="8" type="ORF">HTIA_2061</name>
</gene>
<comment type="function">
    <text evidence="6">Exchanges the guanine residue with 7-cyano-7-deazaguanine (preQ0) at position 15 in the dihydrouridine loop (D-loop) of archaeal tRNAs.</text>
</comment>
<feature type="binding site" evidence="6">
    <location>
        <position position="127"/>
    </location>
    <ligand>
        <name>substrate</name>
    </ligand>
</feature>
<accession>F7PG13</accession>
<proteinExistence type="inferred from homology"/>
<dbReference type="NCBIfam" id="TIGR00432">
    <property type="entry name" value="arcsn_tRNA_tgt"/>
    <property type="match status" value="1"/>
</dbReference>
<dbReference type="eggNOG" id="arCOG00989">
    <property type="taxonomic scope" value="Archaea"/>
</dbReference>
<dbReference type="InterPro" id="IPR002616">
    <property type="entry name" value="tRNA_ribo_trans-like"/>
</dbReference>
<dbReference type="UniPathway" id="UPA00393"/>
<dbReference type="HAMAP" id="MF_01634">
    <property type="entry name" value="TgtA_arch"/>
    <property type="match status" value="1"/>
</dbReference>
<comment type="pathway">
    <text evidence="6">tRNA modification; archaeosine-tRNA biosynthesis.</text>
</comment>
<dbReference type="InterPro" id="IPR036511">
    <property type="entry name" value="TGT-like_sf"/>
</dbReference>
<feature type="binding site" evidence="6">
    <location>
        <position position="283"/>
    </location>
    <ligand>
        <name>Zn(2+)</name>
        <dbReference type="ChEBI" id="CHEBI:29105"/>
    </ligand>
</feature>
<keyword evidence="2 6" id="KW-0808">Transferase</keyword>
<dbReference type="PATRIC" id="fig|1033806.12.peg.2047"/>
<name>F7PG13_9EURY</name>
<feature type="domain" description="tRNA-guanine(15) transglycosylase-like" evidence="7">
    <location>
        <begin position="13"/>
        <end position="339"/>
    </location>
</feature>
<dbReference type="AlphaFoldDB" id="F7PG13"/>
<dbReference type="GO" id="GO:0002099">
    <property type="term" value="P:tRNA wobble guanine modification"/>
    <property type="evidence" value="ECO:0007669"/>
    <property type="project" value="TreeGrafter"/>
</dbReference>
<keyword evidence="3 6" id="KW-0819">tRNA processing</keyword>
<dbReference type="GO" id="GO:0008270">
    <property type="term" value="F:zinc ion binding"/>
    <property type="evidence" value="ECO:0007669"/>
    <property type="project" value="UniProtKB-UniRule"/>
</dbReference>
<reference evidence="8 11" key="3">
    <citation type="journal article" date="2014" name="Environ. Microbiol.">
        <title>Halorhabdus tiamatea: proteogenomics and glycosidase activity measurements identify the first cultivated euryarchaeon from a deep-sea anoxic brine lake as potential polysaccharide degrader.</title>
        <authorList>
            <person name="Werner J."/>
            <person name="Ferrer M."/>
            <person name="Michel G."/>
            <person name="Mann A.J."/>
            <person name="Huang S."/>
            <person name="Juarez S."/>
            <person name="Ciordia S."/>
            <person name="Albar J.P."/>
            <person name="Alcaide M."/>
            <person name="La Cono V."/>
            <person name="Yakimov M.M."/>
            <person name="Antunes A."/>
            <person name="Taborda M."/>
            <person name="Da Costa M.S."/>
            <person name="Amann R.I."/>
            <person name="Gloeckner F.O."/>
            <person name="Golyshina O.V."/>
            <person name="Golyshin P.N."/>
            <person name="Teeling H."/>
        </authorList>
    </citation>
    <scope>NUCLEOTIDE SEQUENCE [LARGE SCALE GENOMIC DNA]</scope>
    <source>
        <strain evidence="11">SARL4B</strain>
        <strain evidence="8">Type strain: SARL4B</strain>
    </source>
</reference>
<dbReference type="PANTHER" id="PTHR46499:SF1">
    <property type="entry name" value="QUEUINE TRNA-RIBOSYLTRANSFERASE"/>
    <property type="match status" value="1"/>
</dbReference>
<evidence type="ECO:0000313" key="9">
    <source>
        <dbReference type="EMBL" id="ERJ07265.1"/>
    </source>
</evidence>
<evidence type="ECO:0000256" key="2">
    <source>
        <dbReference type="ARBA" id="ARBA00022679"/>
    </source>
</evidence>
<evidence type="ECO:0000256" key="3">
    <source>
        <dbReference type="ARBA" id="ARBA00022694"/>
    </source>
</evidence>
<dbReference type="Proteomes" id="UP000015381">
    <property type="component" value="Chromosome I"/>
</dbReference>
<evidence type="ECO:0000256" key="1">
    <source>
        <dbReference type="ARBA" id="ARBA00022676"/>
    </source>
</evidence>